<evidence type="ECO:0000313" key="1">
    <source>
        <dbReference type="EMBL" id="GID51543.1"/>
    </source>
</evidence>
<gene>
    <name evidence="1" type="ORF">Aca07nite_88180</name>
</gene>
<protein>
    <submittedName>
        <fullName evidence="1">Uncharacterized protein</fullName>
    </submittedName>
</protein>
<accession>A0ABQ3WZH4</accession>
<reference evidence="1" key="1">
    <citation type="submission" date="2021-01" db="EMBL/GenBank/DDBJ databases">
        <title>Whole genome shotgun sequence of Actinoplanes capillaceus NBRC 16408.</title>
        <authorList>
            <person name="Komaki H."/>
            <person name="Tamura T."/>
        </authorList>
    </citation>
    <scope>NUCLEOTIDE SEQUENCE [LARGE SCALE GENOMIC DNA]</scope>
    <source>
        <strain evidence="1">NBRC 16408</strain>
    </source>
</reference>
<proteinExistence type="predicted"/>
<comment type="caution">
    <text evidence="1">The sequence shown here is derived from an EMBL/GenBank/DDBJ whole genome shotgun (WGS) entry which is preliminary data.</text>
</comment>
<name>A0ABQ3WZH4_9ACTN</name>
<dbReference type="EMBL" id="BOMF01000189">
    <property type="protein sequence ID" value="GID51543.1"/>
    <property type="molecule type" value="Genomic_DNA"/>
</dbReference>
<organism evidence="1">
    <name type="scientific">Actinoplanes campanulatus</name>
    <dbReference type="NCBI Taxonomy" id="113559"/>
    <lineage>
        <taxon>Bacteria</taxon>
        <taxon>Bacillati</taxon>
        <taxon>Actinomycetota</taxon>
        <taxon>Actinomycetes</taxon>
        <taxon>Micromonosporales</taxon>
        <taxon>Micromonosporaceae</taxon>
        <taxon>Actinoplanes</taxon>
    </lineage>
</organism>
<sequence>MDVEAAFPAHGDLPELMEQGEGLFDDVAQLAQALDVGVLGLAMIGSVPRSRQAWRKASLL</sequence>